<sequence length="569" mass="66137">MYNTIWFRRNLKSLLCFNKPLFYFNNIPTIQKPLFLLDIIKWINHNACLRSRDNQHTLLTTLLKGSNEYIKSIYSMNNDYTWLVYSSFAEAIDVIYNSYWVNEQRVKILTCIDSNPAVFALTSKKTKLFDLSIIELDSDLILNIRQYLSSIINNISLIILNHMPDVVGLLIPVRLYAYVKCYNTVLIIDGTQEAIHSNIDIRSTNCDVYLISLDKIYASLNICLCFIKPTLLTNLNLLALDYKGVHKSSPNQFNCVLNTTPITYEPYSSKALDIIGLTEILKWKQRFNFNYGKHICKYLWSELSLLKAVVLVGNRNPNSNILCFNIKNIPSYMVVAYLNKSLIYGQSGYHCSMSLVDYPEMGMICRISIGLYNTFKDADVLLCNIMQLCYLNEFKEASWIKMLTLHRIINKGWSQFHPTITNGQLISSWTGRFNQYLQQYSCDKCKHQVAALITPAFIEEEYTPLKLLVACYLTSLSLSNPSTHNCPLDSRISIYVNDLSRINDIIESSYSSSWCWNKRVSWQFINYIKELTRFVKELRRSRVFYIPMGIGMNQIFTRLWRRVMIDELG</sequence>
<dbReference type="EMBL" id="NXGS01000101">
    <property type="protein sequence ID" value="PIM96316.1"/>
    <property type="molecule type" value="Genomic_DNA"/>
</dbReference>
<dbReference type="InterPro" id="IPR000192">
    <property type="entry name" value="Aminotrans_V_dom"/>
</dbReference>
<dbReference type="InterPro" id="IPR015424">
    <property type="entry name" value="PyrdxlP-dep_Trfase"/>
</dbReference>
<evidence type="ECO:0000313" key="3">
    <source>
        <dbReference type="EMBL" id="PIM96316.1"/>
    </source>
</evidence>
<dbReference type="PANTHER" id="PTHR43586:SF8">
    <property type="entry name" value="CYSTEINE DESULFURASE 1, CHLOROPLASTIC"/>
    <property type="match status" value="1"/>
</dbReference>
<evidence type="ECO:0000313" key="4">
    <source>
        <dbReference type="Proteomes" id="UP000229529"/>
    </source>
</evidence>
<feature type="domain" description="Aminotransferase class V" evidence="2">
    <location>
        <begin position="46"/>
        <end position="381"/>
    </location>
</feature>
<dbReference type="Pfam" id="PF00266">
    <property type="entry name" value="Aminotran_5"/>
    <property type="match status" value="1"/>
</dbReference>
<protein>
    <submittedName>
        <fullName evidence="3">Cysteine desulfurase</fullName>
    </submittedName>
</protein>
<dbReference type="SUPFAM" id="SSF53383">
    <property type="entry name" value="PLP-dependent transferases"/>
    <property type="match status" value="1"/>
</dbReference>
<dbReference type="PANTHER" id="PTHR43586">
    <property type="entry name" value="CYSTEINE DESULFURASE"/>
    <property type="match status" value="1"/>
</dbReference>
<gene>
    <name evidence="3" type="primary">sufS</name>
    <name evidence="3" type="ORF">alecur_151</name>
</gene>
<reference evidence="3" key="1">
    <citation type="submission" date="2017-09" db="EMBL/GenBank/DDBJ databases">
        <authorList>
            <person name="Campbell M.A."/>
            <person name="Lukasik P."/>
            <person name="Simon C."/>
            <person name="McCutcheon J.P."/>
        </authorList>
    </citation>
    <scope>NUCLEOTIDE SEQUENCE [LARGE SCALE GENOMIC DNA]</scope>
    <source>
        <strain evidence="3">ALECUR</strain>
    </source>
</reference>
<comment type="caution">
    <text evidence="3">The sequence shown here is derived from an EMBL/GenBank/DDBJ whole genome shotgun (WGS) entry which is preliminary data.</text>
</comment>
<evidence type="ECO:0000259" key="2">
    <source>
        <dbReference type="Pfam" id="PF00266"/>
    </source>
</evidence>
<name>A0ABX4MKA6_9HYPH</name>
<dbReference type="Gene3D" id="3.40.640.10">
    <property type="entry name" value="Type I PLP-dependent aspartate aminotransferase-like (Major domain)"/>
    <property type="match status" value="1"/>
</dbReference>
<accession>A0ABX4MKA6</accession>
<organism evidence="3 4">
    <name type="scientific">Candidatus Hodgkinia cicadicola</name>
    <dbReference type="NCBI Taxonomy" id="573658"/>
    <lineage>
        <taxon>Bacteria</taxon>
        <taxon>Pseudomonadati</taxon>
        <taxon>Pseudomonadota</taxon>
        <taxon>Alphaproteobacteria</taxon>
        <taxon>Hyphomicrobiales</taxon>
        <taxon>Candidatus Hodgkinia</taxon>
    </lineage>
</organism>
<keyword evidence="1" id="KW-0663">Pyridoxal phosphate</keyword>
<dbReference type="Proteomes" id="UP000229529">
    <property type="component" value="Unassembled WGS sequence"/>
</dbReference>
<dbReference type="InterPro" id="IPR015422">
    <property type="entry name" value="PyrdxlP-dep_Trfase_small"/>
</dbReference>
<keyword evidence="4" id="KW-1185">Reference proteome</keyword>
<proteinExistence type="predicted"/>
<dbReference type="Gene3D" id="3.90.1150.10">
    <property type="entry name" value="Aspartate Aminotransferase, domain 1"/>
    <property type="match status" value="1"/>
</dbReference>
<evidence type="ECO:0000256" key="1">
    <source>
        <dbReference type="ARBA" id="ARBA00022898"/>
    </source>
</evidence>
<dbReference type="InterPro" id="IPR015421">
    <property type="entry name" value="PyrdxlP-dep_Trfase_major"/>
</dbReference>